<feature type="compositionally biased region" description="Pro residues" evidence="1">
    <location>
        <begin position="156"/>
        <end position="175"/>
    </location>
</feature>
<keyword evidence="4" id="KW-1185">Reference proteome</keyword>
<feature type="region of interest" description="Disordered" evidence="1">
    <location>
        <begin position="200"/>
        <end position="222"/>
    </location>
</feature>
<comment type="caution">
    <text evidence="3">The sequence shown here is derived from an EMBL/GenBank/DDBJ whole genome shotgun (WGS) entry which is preliminary data.</text>
</comment>
<feature type="compositionally biased region" description="Polar residues" evidence="1">
    <location>
        <begin position="126"/>
        <end position="141"/>
    </location>
</feature>
<dbReference type="EMBL" id="JAAKFY010000006">
    <property type="protein sequence ID" value="KAF3856309.1"/>
    <property type="molecule type" value="Genomic_DNA"/>
</dbReference>
<protein>
    <submittedName>
        <fullName evidence="3">Uncharacterized protein</fullName>
    </submittedName>
</protein>
<organism evidence="3 4">
    <name type="scientific">Dissostichus mawsoni</name>
    <name type="common">Antarctic cod</name>
    <dbReference type="NCBI Taxonomy" id="36200"/>
    <lineage>
        <taxon>Eukaryota</taxon>
        <taxon>Metazoa</taxon>
        <taxon>Chordata</taxon>
        <taxon>Craniata</taxon>
        <taxon>Vertebrata</taxon>
        <taxon>Euteleostomi</taxon>
        <taxon>Actinopterygii</taxon>
        <taxon>Neopterygii</taxon>
        <taxon>Teleostei</taxon>
        <taxon>Neoteleostei</taxon>
        <taxon>Acanthomorphata</taxon>
        <taxon>Eupercaria</taxon>
        <taxon>Perciformes</taxon>
        <taxon>Notothenioidei</taxon>
        <taxon>Nototheniidae</taxon>
        <taxon>Dissostichus</taxon>
    </lineage>
</organism>
<evidence type="ECO:0000313" key="4">
    <source>
        <dbReference type="Proteomes" id="UP000518266"/>
    </source>
</evidence>
<name>A0A7J5Z5G4_DISMA</name>
<feature type="signal peptide" evidence="2">
    <location>
        <begin position="1"/>
        <end position="16"/>
    </location>
</feature>
<reference evidence="3 4" key="1">
    <citation type="submission" date="2020-03" db="EMBL/GenBank/DDBJ databases">
        <title>Dissostichus mawsoni Genome sequencing and assembly.</title>
        <authorList>
            <person name="Park H."/>
        </authorList>
    </citation>
    <scope>NUCLEOTIDE SEQUENCE [LARGE SCALE GENOMIC DNA]</scope>
    <source>
        <strain evidence="3">DM0001</strain>
        <tissue evidence="3">Muscle</tissue>
    </source>
</reference>
<proteinExistence type="predicted"/>
<keyword evidence="2" id="KW-0732">Signal</keyword>
<gene>
    <name evidence="3" type="ORF">F7725_017032</name>
</gene>
<feature type="compositionally biased region" description="Basic residues" evidence="1">
    <location>
        <begin position="200"/>
        <end position="211"/>
    </location>
</feature>
<sequence length="246" mass="25617">MPLMHILCISPSMSTSLLIPALSCDLEVTSQHLHAPSRVCSNSSGLLGPVRKAFLHRAPQVPANGSLGRRCHVMVTLRTCQSSTSGCEEESSAVLSLLTGAVTRQTMPAAPESLPLVTCQLIGQTALPSSSHPSHARTMSANGPAPDPAPVAQRPLSPPTPPASTPAPAVAPAPAPVAPPAPVALPAPASTTIPVGALAQKKRQQYAKSKKQGSNANSRPPRALFCLKLNNPIRRACISLVEWKYP</sequence>
<feature type="chain" id="PRO_5029573974" evidence="2">
    <location>
        <begin position="17"/>
        <end position="246"/>
    </location>
</feature>
<evidence type="ECO:0000256" key="1">
    <source>
        <dbReference type="SAM" id="MobiDB-lite"/>
    </source>
</evidence>
<dbReference type="OrthoDB" id="431720at2759"/>
<accession>A0A7J5Z5G4</accession>
<dbReference type="Proteomes" id="UP000518266">
    <property type="component" value="Unassembled WGS sequence"/>
</dbReference>
<evidence type="ECO:0000313" key="3">
    <source>
        <dbReference type="EMBL" id="KAF3856309.1"/>
    </source>
</evidence>
<evidence type="ECO:0000256" key="2">
    <source>
        <dbReference type="SAM" id="SignalP"/>
    </source>
</evidence>
<feature type="region of interest" description="Disordered" evidence="1">
    <location>
        <begin position="126"/>
        <end position="175"/>
    </location>
</feature>
<dbReference type="AlphaFoldDB" id="A0A7J5Z5G4"/>